<dbReference type="AlphaFoldDB" id="A0A812RA77"/>
<dbReference type="PANTHER" id="PTHR47447:SF17">
    <property type="entry name" value="OS12G0638900 PROTEIN"/>
    <property type="match status" value="1"/>
</dbReference>
<dbReference type="OrthoDB" id="412966at2759"/>
<protein>
    <recommendedName>
        <fullName evidence="5">Pentatricopeptide repeat-containing protein</fullName>
    </recommendedName>
</protein>
<evidence type="ECO:0000313" key="4">
    <source>
        <dbReference type="Proteomes" id="UP000604046"/>
    </source>
</evidence>
<organism evidence="3 4">
    <name type="scientific">Symbiodinium natans</name>
    <dbReference type="NCBI Taxonomy" id="878477"/>
    <lineage>
        <taxon>Eukaryota</taxon>
        <taxon>Sar</taxon>
        <taxon>Alveolata</taxon>
        <taxon>Dinophyceae</taxon>
        <taxon>Suessiales</taxon>
        <taxon>Symbiodiniaceae</taxon>
        <taxon>Symbiodinium</taxon>
    </lineage>
</organism>
<dbReference type="Pfam" id="PF01535">
    <property type="entry name" value="PPR"/>
    <property type="match status" value="1"/>
</dbReference>
<dbReference type="Pfam" id="PF13041">
    <property type="entry name" value="PPR_2"/>
    <property type="match status" value="1"/>
</dbReference>
<proteinExistence type="predicted"/>
<evidence type="ECO:0008006" key="5">
    <source>
        <dbReference type="Google" id="ProtNLM"/>
    </source>
</evidence>
<gene>
    <name evidence="3" type="ORF">SNAT2548_LOCUS23397</name>
</gene>
<evidence type="ECO:0000256" key="2">
    <source>
        <dbReference type="PROSITE-ProRule" id="PRU00708"/>
    </source>
</evidence>
<keyword evidence="4" id="KW-1185">Reference proteome</keyword>
<keyword evidence="1" id="KW-0677">Repeat</keyword>
<dbReference type="InterPro" id="IPR002885">
    <property type="entry name" value="PPR_rpt"/>
</dbReference>
<evidence type="ECO:0000313" key="3">
    <source>
        <dbReference type="EMBL" id="CAE7430480.1"/>
    </source>
</evidence>
<dbReference type="PROSITE" id="PS51375">
    <property type="entry name" value="PPR"/>
    <property type="match status" value="2"/>
</dbReference>
<dbReference type="InterPro" id="IPR011990">
    <property type="entry name" value="TPR-like_helical_dom_sf"/>
</dbReference>
<dbReference type="PANTHER" id="PTHR47447">
    <property type="entry name" value="OS03G0856100 PROTEIN"/>
    <property type="match status" value="1"/>
</dbReference>
<accession>A0A812RA77</accession>
<evidence type="ECO:0000256" key="1">
    <source>
        <dbReference type="ARBA" id="ARBA00022737"/>
    </source>
</evidence>
<dbReference type="Proteomes" id="UP000604046">
    <property type="component" value="Unassembled WGS sequence"/>
</dbReference>
<feature type="repeat" description="PPR" evidence="2">
    <location>
        <begin position="95"/>
        <end position="129"/>
    </location>
</feature>
<comment type="caution">
    <text evidence="3">The sequence shown here is derived from an EMBL/GenBank/DDBJ whole genome shotgun (WGS) entry which is preliminary data.</text>
</comment>
<feature type="repeat" description="PPR" evidence="2">
    <location>
        <begin position="130"/>
        <end position="164"/>
    </location>
</feature>
<name>A0A812RA77_9DINO</name>
<reference evidence="3" key="1">
    <citation type="submission" date="2021-02" db="EMBL/GenBank/DDBJ databases">
        <authorList>
            <person name="Dougan E. K."/>
            <person name="Rhodes N."/>
            <person name="Thang M."/>
            <person name="Chan C."/>
        </authorList>
    </citation>
    <scope>NUCLEOTIDE SEQUENCE</scope>
</reference>
<dbReference type="NCBIfam" id="TIGR00756">
    <property type="entry name" value="PPR"/>
    <property type="match status" value="2"/>
</dbReference>
<sequence length="195" mass="21898">MLSRSKFLRLVPHRLARCHRWQLLRDARDWVVAISALGRVGLWEHAGRMLEAMKAEQGVAVQAFNATMSSLGRAYRWPAAVELFHGIHRYVLRPDAVTCNTLLSAYDRGGHWQRAQAFLDEMANYGIQPNVVSYSTVMSSCERGRAWEQALQVFSRMLHCNIDGDGVVFNAALAACDRGSRWLEAAGALIDLALR</sequence>
<dbReference type="EMBL" id="CAJNDS010002321">
    <property type="protein sequence ID" value="CAE7430480.1"/>
    <property type="molecule type" value="Genomic_DNA"/>
</dbReference>
<dbReference type="Gene3D" id="1.25.40.10">
    <property type="entry name" value="Tetratricopeptide repeat domain"/>
    <property type="match status" value="1"/>
</dbReference>